<proteinExistence type="inferred from homology"/>
<dbReference type="Proteomes" id="UP000186551">
    <property type="component" value="Unassembled WGS sequence"/>
</dbReference>
<dbReference type="InterPro" id="IPR038770">
    <property type="entry name" value="Na+/solute_symporter_sf"/>
</dbReference>
<feature type="transmembrane region" description="Helical" evidence="8">
    <location>
        <begin position="88"/>
        <end position="109"/>
    </location>
</feature>
<dbReference type="OrthoDB" id="9786183at2"/>
<dbReference type="GO" id="GO:0055085">
    <property type="term" value="P:transmembrane transport"/>
    <property type="evidence" value="ECO:0007669"/>
    <property type="project" value="InterPro"/>
</dbReference>
<gene>
    <name evidence="9" type="ORF">A3841_06525</name>
</gene>
<feature type="transmembrane region" description="Helical" evidence="8">
    <location>
        <begin position="248"/>
        <end position="269"/>
    </location>
</feature>
<evidence type="ECO:0000313" key="10">
    <source>
        <dbReference type="Proteomes" id="UP000186551"/>
    </source>
</evidence>
<protein>
    <submittedName>
        <fullName evidence="9">Transporter</fullName>
    </submittedName>
</protein>
<evidence type="ECO:0000256" key="8">
    <source>
        <dbReference type="SAM" id="Phobius"/>
    </source>
</evidence>
<dbReference type="PANTHER" id="PTHR36838">
    <property type="entry name" value="AUXIN EFFLUX CARRIER FAMILY PROTEIN"/>
    <property type="match status" value="1"/>
</dbReference>
<dbReference type="Gene3D" id="1.20.1530.20">
    <property type="match status" value="1"/>
</dbReference>
<comment type="subcellular location">
    <subcellularLocation>
        <location evidence="1">Cell membrane</location>
        <topology evidence="1">Multi-pass membrane protein</topology>
    </subcellularLocation>
</comment>
<keyword evidence="6 8" id="KW-1133">Transmembrane helix</keyword>
<feature type="transmembrane region" description="Helical" evidence="8">
    <location>
        <begin position="219"/>
        <end position="242"/>
    </location>
</feature>
<dbReference type="STRING" id="1797110.A3841_06525"/>
<keyword evidence="4" id="KW-1003">Cell membrane</keyword>
<dbReference type="AlphaFoldDB" id="A0A1Q5P9G7"/>
<comment type="similarity">
    <text evidence="2">Belongs to the auxin efflux carrier (TC 2.A.69) family.</text>
</comment>
<keyword evidence="3" id="KW-0813">Transport</keyword>
<evidence type="ECO:0000256" key="2">
    <source>
        <dbReference type="ARBA" id="ARBA00010145"/>
    </source>
</evidence>
<keyword evidence="5 8" id="KW-0812">Transmembrane</keyword>
<dbReference type="Pfam" id="PF03547">
    <property type="entry name" value="Mem_trans"/>
    <property type="match status" value="1"/>
</dbReference>
<accession>A0A1Q5P9G7</accession>
<evidence type="ECO:0000256" key="5">
    <source>
        <dbReference type="ARBA" id="ARBA00022692"/>
    </source>
</evidence>
<feature type="transmembrane region" description="Helical" evidence="8">
    <location>
        <begin position="129"/>
        <end position="146"/>
    </location>
</feature>
<evidence type="ECO:0000256" key="6">
    <source>
        <dbReference type="ARBA" id="ARBA00022989"/>
    </source>
</evidence>
<evidence type="ECO:0000313" key="9">
    <source>
        <dbReference type="EMBL" id="OKL38782.1"/>
    </source>
</evidence>
<sequence>MGSFILLFGCLGLGVLLQRVKEFPKNSAQVLNQFIIYISMPALALYFIPEIELNSTVLLPVGVAWICFGAAALFFWSLGKAFGWSRKLVGCLILTGGLGNTSFVGLPVIEALFGPDSLETVILIDQPGTFVVLSTLGIAVAASFSRGTASAGVIARKIFLFPPFVAFLLALLLNVLHLHFPSELKEVFQRLGSTVSPLALVSVGLQLRPEWRSKHWGFLALGLTFQLILAPALILALYYGVFGLRGELLQISVLEAAMAPMITASIVAASHGLKPRLASMMVGFGIPLSFITLAFWYWVLNVVIS</sequence>
<comment type="caution">
    <text evidence="9">The sequence shown here is derived from an EMBL/GenBank/DDBJ whole genome shotgun (WGS) entry which is preliminary data.</text>
</comment>
<evidence type="ECO:0000256" key="1">
    <source>
        <dbReference type="ARBA" id="ARBA00004651"/>
    </source>
</evidence>
<evidence type="ECO:0000256" key="4">
    <source>
        <dbReference type="ARBA" id="ARBA00022475"/>
    </source>
</evidence>
<keyword evidence="7 8" id="KW-0472">Membrane</keyword>
<feature type="transmembrane region" description="Helical" evidence="8">
    <location>
        <begin position="57"/>
        <end position="76"/>
    </location>
</feature>
<name>A0A1Q5P9G7_9BACT</name>
<evidence type="ECO:0000256" key="7">
    <source>
        <dbReference type="ARBA" id="ARBA00023136"/>
    </source>
</evidence>
<feature type="transmembrane region" description="Helical" evidence="8">
    <location>
        <begin position="281"/>
        <end position="299"/>
    </location>
</feature>
<dbReference type="InterPro" id="IPR004776">
    <property type="entry name" value="Mem_transp_PIN-like"/>
</dbReference>
<keyword evidence="10" id="KW-1185">Reference proteome</keyword>
<dbReference type="PANTHER" id="PTHR36838:SF1">
    <property type="entry name" value="SLR1864 PROTEIN"/>
    <property type="match status" value="1"/>
</dbReference>
<evidence type="ECO:0000256" key="3">
    <source>
        <dbReference type="ARBA" id="ARBA00022448"/>
    </source>
</evidence>
<reference evidence="9 10" key="1">
    <citation type="submission" date="2016-03" db="EMBL/GenBank/DDBJ databases">
        <title>Genome sequence of Pontibacter sp. nov., of the family cytophagaceae, isolated from marine sediment of the Yellow Sea, China.</title>
        <authorList>
            <person name="Zhang G."/>
            <person name="Zhang R."/>
        </authorList>
    </citation>
    <scope>NUCLEOTIDE SEQUENCE [LARGE SCALE GENOMIC DNA]</scope>
    <source>
        <strain evidence="9 10">S10-8</strain>
    </source>
</reference>
<feature type="transmembrane region" description="Helical" evidence="8">
    <location>
        <begin position="158"/>
        <end position="176"/>
    </location>
</feature>
<dbReference type="EMBL" id="LVWA01000012">
    <property type="protein sequence ID" value="OKL38782.1"/>
    <property type="molecule type" value="Genomic_DNA"/>
</dbReference>
<organism evidence="9 10">
    <name type="scientific">Pontibacter flavimaris</name>
    <dbReference type="NCBI Taxonomy" id="1797110"/>
    <lineage>
        <taxon>Bacteria</taxon>
        <taxon>Pseudomonadati</taxon>
        <taxon>Bacteroidota</taxon>
        <taxon>Cytophagia</taxon>
        <taxon>Cytophagales</taxon>
        <taxon>Hymenobacteraceae</taxon>
        <taxon>Pontibacter</taxon>
    </lineage>
</organism>
<dbReference type="GO" id="GO:0005886">
    <property type="term" value="C:plasma membrane"/>
    <property type="evidence" value="ECO:0007669"/>
    <property type="project" value="UniProtKB-SubCell"/>
</dbReference>